<gene>
    <name evidence="3" type="ORF">LuPra_00011</name>
</gene>
<dbReference type="NCBIfam" id="TIGR02605">
    <property type="entry name" value="CxxC_CxxC_SSSS"/>
    <property type="match status" value="1"/>
</dbReference>
<dbReference type="SMART" id="SM00834">
    <property type="entry name" value="CxxC_CXXC_SSSS"/>
    <property type="match status" value="1"/>
</dbReference>
<keyword evidence="4" id="KW-1185">Reference proteome</keyword>
<dbReference type="Pfam" id="PF09723">
    <property type="entry name" value="Zn_ribbon_8"/>
    <property type="match status" value="1"/>
</dbReference>
<feature type="compositionally biased region" description="Low complexity" evidence="1">
    <location>
        <begin position="78"/>
        <end position="112"/>
    </location>
</feature>
<dbReference type="InterPro" id="IPR013429">
    <property type="entry name" value="Regulatory_FmdB_Zinc_ribbon"/>
</dbReference>
<accession>A0A143PE48</accession>
<name>A0A143PE48_LUTPR</name>
<dbReference type="STRING" id="1855912.LuPra_00011"/>
<organism evidence="3 4">
    <name type="scientific">Luteitalea pratensis</name>
    <dbReference type="NCBI Taxonomy" id="1855912"/>
    <lineage>
        <taxon>Bacteria</taxon>
        <taxon>Pseudomonadati</taxon>
        <taxon>Acidobacteriota</taxon>
        <taxon>Vicinamibacteria</taxon>
        <taxon>Vicinamibacterales</taxon>
        <taxon>Vicinamibacteraceae</taxon>
        <taxon>Luteitalea</taxon>
    </lineage>
</organism>
<reference evidence="3 4" key="1">
    <citation type="journal article" date="2016" name="Genome Announc.">
        <title>First Complete Genome Sequence of a Subdivision 6 Acidobacterium Strain.</title>
        <authorList>
            <person name="Huang S."/>
            <person name="Vieira S."/>
            <person name="Bunk B."/>
            <person name="Riedel T."/>
            <person name="Sproer C."/>
            <person name="Overmann J."/>
        </authorList>
    </citation>
    <scope>NUCLEOTIDE SEQUENCE [LARGE SCALE GENOMIC DNA]</scope>
    <source>
        <strain evidence="4">DSM 100886 HEG_-6_39</strain>
    </source>
</reference>
<dbReference type="RefSeq" id="WP_110168870.1">
    <property type="nucleotide sequence ID" value="NZ_CP015136.1"/>
</dbReference>
<sequence length="112" mass="11601">MPLYEYECDTCGHRFEVIQKFSDALVSICPKCSGPVHKLFSSPAIQFKGSGFYITDYAKKTSTGAGTSKDEGSGSSGGDKPSTSDSSSTSSKSDSAPKTDTAAPKAPSTPSS</sequence>
<proteinExistence type="predicted"/>
<protein>
    <submittedName>
        <fullName evidence="3">Putative regulatory protein, FmdB family</fullName>
    </submittedName>
</protein>
<dbReference type="Proteomes" id="UP000076079">
    <property type="component" value="Chromosome"/>
</dbReference>
<dbReference type="PANTHER" id="PTHR34404:SF2">
    <property type="entry name" value="CONSERVED SERINE RICH PROTEIN"/>
    <property type="match status" value="1"/>
</dbReference>
<reference evidence="4" key="2">
    <citation type="submission" date="2016-04" db="EMBL/GenBank/DDBJ databases">
        <title>First Complete Genome Sequence of a Subdivision 6 Acidobacterium.</title>
        <authorList>
            <person name="Huang S."/>
            <person name="Vieira S."/>
            <person name="Bunk B."/>
            <person name="Riedel T."/>
            <person name="Sproeer C."/>
            <person name="Overmann J."/>
        </authorList>
    </citation>
    <scope>NUCLEOTIDE SEQUENCE [LARGE SCALE GENOMIC DNA]</scope>
    <source>
        <strain evidence="4">DSM 100886 HEG_-6_39</strain>
    </source>
</reference>
<dbReference type="KEGG" id="abac:LuPra_00011"/>
<feature type="domain" description="Putative regulatory protein FmdB zinc ribbon" evidence="2">
    <location>
        <begin position="1"/>
        <end position="41"/>
    </location>
</feature>
<feature type="region of interest" description="Disordered" evidence="1">
    <location>
        <begin position="61"/>
        <end position="112"/>
    </location>
</feature>
<evidence type="ECO:0000313" key="4">
    <source>
        <dbReference type="Proteomes" id="UP000076079"/>
    </source>
</evidence>
<dbReference type="OrthoDB" id="9813321at2"/>
<evidence type="ECO:0000259" key="2">
    <source>
        <dbReference type="SMART" id="SM00834"/>
    </source>
</evidence>
<evidence type="ECO:0000313" key="3">
    <source>
        <dbReference type="EMBL" id="AMY06852.1"/>
    </source>
</evidence>
<evidence type="ECO:0000256" key="1">
    <source>
        <dbReference type="SAM" id="MobiDB-lite"/>
    </source>
</evidence>
<dbReference type="EMBL" id="CP015136">
    <property type="protein sequence ID" value="AMY06852.1"/>
    <property type="molecule type" value="Genomic_DNA"/>
</dbReference>
<dbReference type="AlphaFoldDB" id="A0A143PE48"/>
<dbReference type="PANTHER" id="PTHR34404">
    <property type="entry name" value="REGULATORY PROTEIN, FMDB FAMILY"/>
    <property type="match status" value="1"/>
</dbReference>